<sequence>MSRRLAAIALALVLSPLANAQQGKPAAIDQAAATFKAWDKNGNGQLSPVEFRAGWNQAAAAAKTQAALARQFAAIDANHDRGIDASEYGNLVLVKNAGKGAPPLARFDADGNGKLAFPEYVKLVEALAPRQAAGPGATK</sequence>
<evidence type="ECO:0000313" key="4">
    <source>
        <dbReference type="Proteomes" id="UP000308508"/>
    </source>
</evidence>
<dbReference type="RefSeq" id="WP_138346903.1">
    <property type="nucleotide sequence ID" value="NZ_SROY01000001.1"/>
</dbReference>
<dbReference type="EMBL" id="SROY01000001">
    <property type="protein sequence ID" value="TLX22734.1"/>
    <property type="molecule type" value="Genomic_DNA"/>
</dbReference>
<proteinExistence type="predicted"/>
<evidence type="ECO:0000256" key="1">
    <source>
        <dbReference type="SAM" id="SignalP"/>
    </source>
</evidence>
<protein>
    <recommendedName>
        <fullName evidence="2">EF-hand domain-containing protein</fullName>
    </recommendedName>
</protein>
<comment type="caution">
    <text evidence="3">The sequence shown here is derived from an EMBL/GenBank/DDBJ whole genome shotgun (WGS) entry which is preliminary data.</text>
</comment>
<dbReference type="PROSITE" id="PS50222">
    <property type="entry name" value="EF_HAND_2"/>
    <property type="match status" value="1"/>
</dbReference>
<dbReference type="GO" id="GO:0005509">
    <property type="term" value="F:calcium ion binding"/>
    <property type="evidence" value="ECO:0007669"/>
    <property type="project" value="InterPro"/>
</dbReference>
<evidence type="ECO:0000259" key="2">
    <source>
        <dbReference type="PROSITE" id="PS50222"/>
    </source>
</evidence>
<gene>
    <name evidence="3" type="ORF">E5S66_01515</name>
</gene>
<dbReference type="AlphaFoldDB" id="A0A5R9PGT2"/>
<feature type="domain" description="EF-hand" evidence="2">
    <location>
        <begin position="26"/>
        <end position="61"/>
    </location>
</feature>
<dbReference type="InterPro" id="IPR002048">
    <property type="entry name" value="EF_hand_dom"/>
</dbReference>
<dbReference type="Pfam" id="PF13202">
    <property type="entry name" value="EF-hand_5"/>
    <property type="match status" value="1"/>
</dbReference>
<dbReference type="Proteomes" id="UP000308508">
    <property type="component" value="Unassembled WGS sequence"/>
</dbReference>
<dbReference type="InterPro" id="IPR011992">
    <property type="entry name" value="EF-hand-dom_pair"/>
</dbReference>
<evidence type="ECO:0000313" key="3">
    <source>
        <dbReference type="EMBL" id="TLX22734.1"/>
    </source>
</evidence>
<feature type="signal peptide" evidence="1">
    <location>
        <begin position="1"/>
        <end position="20"/>
    </location>
</feature>
<accession>A0A5R9PGT2</accession>
<feature type="chain" id="PRO_5024331195" description="EF-hand domain-containing protein" evidence="1">
    <location>
        <begin position="21"/>
        <end position="139"/>
    </location>
</feature>
<keyword evidence="1" id="KW-0732">Signal</keyword>
<reference evidence="3 4" key="1">
    <citation type="submission" date="2019-04" db="EMBL/GenBank/DDBJ databases">
        <authorList>
            <person name="Grouzdev D.S."/>
            <person name="Nazina T.N."/>
        </authorList>
    </citation>
    <scope>NUCLEOTIDE SEQUENCE [LARGE SCALE GENOMIC DNA]</scope>
    <source>
        <strain evidence="3 4">SHC 3-19</strain>
    </source>
</reference>
<dbReference type="SUPFAM" id="SSF47473">
    <property type="entry name" value="EF-hand"/>
    <property type="match status" value="1"/>
</dbReference>
<name>A0A5R9PGT2_9GAMM</name>
<keyword evidence="4" id="KW-1185">Reference proteome</keyword>
<dbReference type="PROSITE" id="PS00018">
    <property type="entry name" value="EF_HAND_1"/>
    <property type="match status" value="2"/>
</dbReference>
<dbReference type="Gene3D" id="1.10.238.10">
    <property type="entry name" value="EF-hand"/>
    <property type="match status" value="1"/>
</dbReference>
<dbReference type="InterPro" id="IPR018247">
    <property type="entry name" value="EF_Hand_1_Ca_BS"/>
</dbReference>
<organism evidence="3 4">
    <name type="scientific">Thermomonas fusca</name>
    <dbReference type="NCBI Taxonomy" id="215690"/>
    <lineage>
        <taxon>Bacteria</taxon>
        <taxon>Pseudomonadati</taxon>
        <taxon>Pseudomonadota</taxon>
        <taxon>Gammaproteobacteria</taxon>
        <taxon>Lysobacterales</taxon>
        <taxon>Lysobacteraceae</taxon>
        <taxon>Thermomonas</taxon>
    </lineage>
</organism>